<dbReference type="PATRIC" id="fig|1560234.3.peg.1750"/>
<proteinExistence type="predicted"/>
<dbReference type="InterPro" id="IPR007553">
    <property type="entry name" value="2-thiour_desulf"/>
</dbReference>
<dbReference type="STRING" id="1560234.SP90_13185"/>
<name>A0A1B7XAG1_9BACT</name>
<accession>A0A1B7XAG1</accession>
<comment type="caution">
    <text evidence="1">The sequence shown here is derived from an EMBL/GenBank/DDBJ whole genome shotgun (WGS) entry which is preliminary data.</text>
</comment>
<organism evidence="1 2">
    <name type="scientific">Halodesulfovibrio spirochaetisodalis</name>
    <dbReference type="NCBI Taxonomy" id="1560234"/>
    <lineage>
        <taxon>Bacteria</taxon>
        <taxon>Pseudomonadati</taxon>
        <taxon>Thermodesulfobacteriota</taxon>
        <taxon>Desulfovibrionia</taxon>
        <taxon>Desulfovibrionales</taxon>
        <taxon>Desulfovibrionaceae</taxon>
        <taxon>Halodesulfovibrio</taxon>
    </lineage>
</organism>
<evidence type="ECO:0000313" key="1">
    <source>
        <dbReference type="EMBL" id="OBQ46371.1"/>
    </source>
</evidence>
<protein>
    <submittedName>
        <fullName evidence="1">Uncharacterized protein</fullName>
    </submittedName>
</protein>
<dbReference type="EMBL" id="JXMS01000026">
    <property type="protein sequence ID" value="OBQ46371.1"/>
    <property type="molecule type" value="Genomic_DNA"/>
</dbReference>
<dbReference type="Proteomes" id="UP000091979">
    <property type="component" value="Unassembled WGS sequence"/>
</dbReference>
<sequence length="136" mass="14503">MEYVVSACLAGCKCRYDGEATASEQVQQLVREGRALPVCPEQLGGFPTPRIPFELLNGRAVSKDGQDITDQMNRGVEEAYKLVELAGCTKAILQARSPSCGKGVIYDGSFSGTKISGNGLFAAKLLEMGLDVTSHD</sequence>
<evidence type="ECO:0000313" key="2">
    <source>
        <dbReference type="Proteomes" id="UP000091979"/>
    </source>
</evidence>
<dbReference type="Pfam" id="PF04463">
    <property type="entry name" value="2-thiour_desulf"/>
    <property type="match status" value="1"/>
</dbReference>
<dbReference type="PANTHER" id="PTHR30087:SF1">
    <property type="entry name" value="HYPOTHETICAL CYTOSOLIC PROTEIN"/>
    <property type="match status" value="1"/>
</dbReference>
<dbReference type="AlphaFoldDB" id="A0A1B7XAG1"/>
<reference evidence="1 2" key="1">
    <citation type="submission" date="2015-01" db="EMBL/GenBank/DDBJ databases">
        <title>Desulfovibrio sp. JC271 draft genome sequence.</title>
        <authorList>
            <person name="Shivani Y."/>
            <person name="Subhash Y."/>
            <person name="Sasikala C."/>
            <person name="Ramana C.V."/>
        </authorList>
    </citation>
    <scope>NUCLEOTIDE SEQUENCE [LARGE SCALE GENOMIC DNA]</scope>
    <source>
        <strain evidence="1 2">JC271</strain>
    </source>
</reference>
<dbReference type="PANTHER" id="PTHR30087">
    <property type="entry name" value="INNER MEMBRANE PROTEIN"/>
    <property type="match status" value="1"/>
</dbReference>
<gene>
    <name evidence="1" type="ORF">SP90_13185</name>
</gene>
<keyword evidence="2" id="KW-1185">Reference proteome</keyword>